<evidence type="ECO:0000313" key="3">
    <source>
        <dbReference type="Proteomes" id="UP000606786"/>
    </source>
</evidence>
<comment type="caution">
    <text evidence="2">The sequence shown here is derived from an EMBL/GenBank/DDBJ whole genome shotgun (WGS) entry which is preliminary data.</text>
</comment>
<organism evidence="2 3">
    <name type="scientific">Ceratitis capitata</name>
    <name type="common">Mediterranean fruit fly</name>
    <name type="synonym">Tephritis capitata</name>
    <dbReference type="NCBI Taxonomy" id="7213"/>
    <lineage>
        <taxon>Eukaryota</taxon>
        <taxon>Metazoa</taxon>
        <taxon>Ecdysozoa</taxon>
        <taxon>Arthropoda</taxon>
        <taxon>Hexapoda</taxon>
        <taxon>Insecta</taxon>
        <taxon>Pterygota</taxon>
        <taxon>Neoptera</taxon>
        <taxon>Endopterygota</taxon>
        <taxon>Diptera</taxon>
        <taxon>Brachycera</taxon>
        <taxon>Muscomorpha</taxon>
        <taxon>Tephritoidea</taxon>
        <taxon>Tephritidae</taxon>
        <taxon>Ceratitis</taxon>
        <taxon>Ceratitis</taxon>
    </lineage>
</organism>
<dbReference type="Proteomes" id="UP000606786">
    <property type="component" value="Unassembled WGS sequence"/>
</dbReference>
<evidence type="ECO:0000313" key="2">
    <source>
        <dbReference type="EMBL" id="CAD6996165.1"/>
    </source>
</evidence>
<name>A0A811UF64_CERCA</name>
<keyword evidence="3" id="KW-1185">Reference proteome</keyword>
<gene>
    <name evidence="2" type="ORF">CCAP1982_LOCUS4857</name>
</gene>
<accession>A0A811UF64</accession>
<dbReference type="AlphaFoldDB" id="A0A811UF64"/>
<proteinExistence type="predicted"/>
<protein>
    <submittedName>
        <fullName evidence="2">(Mediterranean fruit fly) hypothetical protein</fullName>
    </submittedName>
</protein>
<reference evidence="2" key="1">
    <citation type="submission" date="2020-11" db="EMBL/GenBank/DDBJ databases">
        <authorList>
            <person name="Whitehead M."/>
        </authorList>
    </citation>
    <scope>NUCLEOTIDE SEQUENCE</scope>
    <source>
        <strain evidence="2">EGII</strain>
    </source>
</reference>
<sequence>MTLTRNTDLRSPKDESKAEGKRVDGVRANLVKLRRKMRKAEEVSKTNLFLDMHVLENTVRRQVRKGHRVQTPARIQQ</sequence>
<evidence type="ECO:0000256" key="1">
    <source>
        <dbReference type="SAM" id="MobiDB-lite"/>
    </source>
</evidence>
<dbReference type="EMBL" id="CAJHJT010000001">
    <property type="protein sequence ID" value="CAD6996165.1"/>
    <property type="molecule type" value="Genomic_DNA"/>
</dbReference>
<feature type="compositionally biased region" description="Basic and acidic residues" evidence="1">
    <location>
        <begin position="7"/>
        <end position="22"/>
    </location>
</feature>
<feature type="region of interest" description="Disordered" evidence="1">
    <location>
        <begin position="1"/>
        <end position="22"/>
    </location>
</feature>